<reference evidence="1" key="1">
    <citation type="submission" date="2019-10" db="EMBL/GenBank/DDBJ databases">
        <title>Draft genome sequece of Microseira wollei NIES-4236.</title>
        <authorList>
            <person name="Yamaguchi H."/>
            <person name="Suzuki S."/>
            <person name="Kawachi M."/>
        </authorList>
    </citation>
    <scope>NUCLEOTIDE SEQUENCE</scope>
    <source>
        <strain evidence="1">NIES-4236</strain>
    </source>
</reference>
<keyword evidence="2" id="KW-1185">Reference proteome</keyword>
<comment type="caution">
    <text evidence="1">The sequence shown here is derived from an EMBL/GenBank/DDBJ whole genome shotgun (WGS) entry which is preliminary data.</text>
</comment>
<dbReference type="SUPFAM" id="SSF53067">
    <property type="entry name" value="Actin-like ATPase domain"/>
    <property type="match status" value="1"/>
</dbReference>
<dbReference type="AlphaFoldDB" id="A0AAV3XCM9"/>
<gene>
    <name evidence="1" type="primary">hscA</name>
    <name evidence="1" type="ORF">MiSe_47510</name>
</gene>
<evidence type="ECO:0000313" key="1">
    <source>
        <dbReference type="EMBL" id="GET39978.1"/>
    </source>
</evidence>
<dbReference type="PANTHER" id="PTHR42749:SF1">
    <property type="entry name" value="CELL SHAPE-DETERMINING PROTEIN MREB"/>
    <property type="match status" value="1"/>
</dbReference>
<dbReference type="Gene3D" id="3.90.640.10">
    <property type="entry name" value="Actin, Chain A, domain 4"/>
    <property type="match status" value="1"/>
</dbReference>
<dbReference type="EMBL" id="BLAY01000079">
    <property type="protein sequence ID" value="GET39978.1"/>
    <property type="molecule type" value="Genomic_DNA"/>
</dbReference>
<proteinExistence type="predicted"/>
<evidence type="ECO:0000313" key="2">
    <source>
        <dbReference type="Proteomes" id="UP001050975"/>
    </source>
</evidence>
<dbReference type="RefSeq" id="WP_226585696.1">
    <property type="nucleotide sequence ID" value="NZ_BLAY01000079.1"/>
</dbReference>
<accession>A0AAV3XCM9</accession>
<name>A0AAV3XCM9_9CYAN</name>
<sequence>MNYRNNYGIDLGTTHWRFFQFNASDKSQAPQPLSLTICDPARHYLSAALLLDKGSKILACGERAYEEIAHHESSIGVNLLDAFKLCLGNTQTVVASDPNRRYTHQEALSYTGKLLSKVVERLQEEKPNCLATNNQFIFTHPVHWGKTKSNGEIEGEILNDFAVTIRAYFPARLHDNIHFVAEPEAALISLFQTNQLQELATGYTLIVDIGGGTTDLVAGNLTAEGLQDIRYFGAAYGGNHFDRVIADSIAERLNLDSSQQLSLDRQLRYYGRKFKENLSQQARINSSQLFTIVAL</sequence>
<dbReference type="InterPro" id="IPR043129">
    <property type="entry name" value="ATPase_NBD"/>
</dbReference>
<dbReference type="Gene3D" id="3.30.420.40">
    <property type="match status" value="2"/>
</dbReference>
<protein>
    <submittedName>
        <fullName evidence="1">Chaperone protein HscA</fullName>
    </submittedName>
</protein>
<dbReference type="Proteomes" id="UP001050975">
    <property type="component" value="Unassembled WGS sequence"/>
</dbReference>
<dbReference type="PANTHER" id="PTHR42749">
    <property type="entry name" value="CELL SHAPE-DETERMINING PROTEIN MREB"/>
    <property type="match status" value="1"/>
</dbReference>
<organism evidence="1 2">
    <name type="scientific">Microseira wollei NIES-4236</name>
    <dbReference type="NCBI Taxonomy" id="2530354"/>
    <lineage>
        <taxon>Bacteria</taxon>
        <taxon>Bacillati</taxon>
        <taxon>Cyanobacteriota</taxon>
        <taxon>Cyanophyceae</taxon>
        <taxon>Oscillatoriophycideae</taxon>
        <taxon>Aerosakkonematales</taxon>
        <taxon>Aerosakkonemataceae</taxon>
        <taxon>Microseira</taxon>
    </lineage>
</organism>